<evidence type="ECO:0000259" key="1">
    <source>
        <dbReference type="PROSITE" id="PS50404"/>
    </source>
</evidence>
<dbReference type="HOGENOM" id="CLU_011226_6_0_3"/>
<feature type="domain" description="GST N-terminal" evidence="1">
    <location>
        <begin position="1"/>
        <end position="82"/>
    </location>
</feature>
<evidence type="ECO:0000313" key="3">
    <source>
        <dbReference type="EMBL" id="AGY59501.1"/>
    </source>
</evidence>
<organism evidence="3 4">
    <name type="scientific">Gloeobacter kilaueensis (strain ATCC BAA-2537 / CCAP 1431/1 / ULC 316 / JS1)</name>
    <dbReference type="NCBI Taxonomy" id="1183438"/>
    <lineage>
        <taxon>Bacteria</taxon>
        <taxon>Bacillati</taxon>
        <taxon>Cyanobacteriota</taxon>
        <taxon>Cyanophyceae</taxon>
        <taxon>Gloeobacterales</taxon>
        <taxon>Gloeobacteraceae</taxon>
        <taxon>Gloeobacter</taxon>
    </lineage>
</organism>
<dbReference type="PANTHER" id="PTHR44051:SF2">
    <property type="entry name" value="HYPOTHETICAL GLUTATHIONE S-TRANSFERASE LIKE PROTEIN"/>
    <property type="match status" value="1"/>
</dbReference>
<dbReference type="Pfam" id="PF00043">
    <property type="entry name" value="GST_C"/>
    <property type="match status" value="1"/>
</dbReference>
<dbReference type="InterPro" id="IPR036282">
    <property type="entry name" value="Glutathione-S-Trfase_C_sf"/>
</dbReference>
<dbReference type="EC" id="2.5.1.18" evidence="3"/>
<dbReference type="PROSITE" id="PS50404">
    <property type="entry name" value="GST_NTER"/>
    <property type="match status" value="1"/>
</dbReference>
<dbReference type="Pfam" id="PF13409">
    <property type="entry name" value="GST_N_2"/>
    <property type="match status" value="1"/>
</dbReference>
<gene>
    <name evidence="3" type="primary">gst</name>
    <name evidence="3" type="ORF">GKIL_3255</name>
</gene>
<dbReference type="InterPro" id="IPR040079">
    <property type="entry name" value="Glutathione_S-Trfase"/>
</dbReference>
<keyword evidence="4" id="KW-1185">Reference proteome</keyword>
<evidence type="ECO:0000259" key="2">
    <source>
        <dbReference type="PROSITE" id="PS50405"/>
    </source>
</evidence>
<dbReference type="SUPFAM" id="SSF52833">
    <property type="entry name" value="Thioredoxin-like"/>
    <property type="match status" value="1"/>
</dbReference>
<sequence length="200" mass="22955">MPHLYEYTPSGNCYKIRLLLTQLGIPFERTELDIIKGETRTPEFIRLNPNGRVPLVRLDSGELLSESNAVIFYFAEGTPFLPTARLERAQVLSWLFWEQYEHEPNIATSRFLISYLKKAEQFKDVLDQKRLKGHAALDRMEKHLTGHDFFVAGRYTIADIALYAYTHVAEEGNFDLSGYPAIRAWLERVASQPGHIPITG</sequence>
<dbReference type="eggNOG" id="COG0625">
    <property type="taxonomic scope" value="Bacteria"/>
</dbReference>
<reference evidence="3 4" key="1">
    <citation type="journal article" date="2013" name="PLoS ONE">
        <title>Cultivation and Complete Genome Sequencing of Gloeobacter kilaueensis sp. nov., from a Lava Cave in Kilauea Caldera, Hawai'i.</title>
        <authorList>
            <person name="Saw J.H."/>
            <person name="Schatz M."/>
            <person name="Brown M.V."/>
            <person name="Kunkel D.D."/>
            <person name="Foster J.S."/>
            <person name="Shick H."/>
            <person name="Christensen S."/>
            <person name="Hou S."/>
            <person name="Wan X."/>
            <person name="Donachie S.P."/>
        </authorList>
    </citation>
    <scope>NUCLEOTIDE SEQUENCE [LARGE SCALE GENOMIC DNA]</scope>
    <source>
        <strain evidence="4">JS</strain>
    </source>
</reference>
<dbReference type="SUPFAM" id="SSF47616">
    <property type="entry name" value="GST C-terminal domain-like"/>
    <property type="match status" value="1"/>
</dbReference>
<dbReference type="SFLD" id="SFLDG00358">
    <property type="entry name" value="Main_(cytGST)"/>
    <property type="match status" value="1"/>
</dbReference>
<protein>
    <submittedName>
        <fullName evidence="3">Glutathione S-transferase</fullName>
        <ecNumber evidence="3">2.5.1.18</ecNumber>
    </submittedName>
</protein>
<dbReference type="RefSeq" id="WP_023174784.1">
    <property type="nucleotide sequence ID" value="NC_022600.1"/>
</dbReference>
<dbReference type="SFLD" id="SFLDG01151">
    <property type="entry name" value="Main.2:_Nu-like"/>
    <property type="match status" value="1"/>
</dbReference>
<proteinExistence type="predicted"/>
<evidence type="ECO:0000313" key="4">
    <source>
        <dbReference type="Proteomes" id="UP000017396"/>
    </source>
</evidence>
<dbReference type="PATRIC" id="fig|1183438.3.peg.3200"/>
<dbReference type="InterPro" id="IPR010987">
    <property type="entry name" value="Glutathione-S-Trfase_C-like"/>
</dbReference>
<dbReference type="InterPro" id="IPR036249">
    <property type="entry name" value="Thioredoxin-like_sf"/>
</dbReference>
<dbReference type="EMBL" id="CP003587">
    <property type="protein sequence ID" value="AGY59501.1"/>
    <property type="molecule type" value="Genomic_DNA"/>
</dbReference>
<dbReference type="GO" id="GO:0004364">
    <property type="term" value="F:glutathione transferase activity"/>
    <property type="evidence" value="ECO:0007669"/>
    <property type="project" value="UniProtKB-EC"/>
</dbReference>
<dbReference type="Proteomes" id="UP000017396">
    <property type="component" value="Chromosome"/>
</dbReference>
<dbReference type="Gene3D" id="1.20.1050.10">
    <property type="match status" value="1"/>
</dbReference>
<accession>U5QKQ5</accession>
<dbReference type="STRING" id="1183438.GKIL_3255"/>
<dbReference type="InterPro" id="IPR004046">
    <property type="entry name" value="GST_C"/>
</dbReference>
<dbReference type="PANTHER" id="PTHR44051">
    <property type="entry name" value="GLUTATHIONE S-TRANSFERASE-RELATED"/>
    <property type="match status" value="1"/>
</dbReference>
<dbReference type="OrthoDB" id="465590at2"/>
<dbReference type="SFLD" id="SFLDS00019">
    <property type="entry name" value="Glutathione_Transferase_(cytos"/>
    <property type="match status" value="1"/>
</dbReference>
<dbReference type="KEGG" id="glj:GKIL_3255"/>
<dbReference type="AlphaFoldDB" id="U5QKQ5"/>
<dbReference type="CDD" id="cd03056">
    <property type="entry name" value="GST_N_4"/>
    <property type="match status" value="1"/>
</dbReference>
<dbReference type="Gene3D" id="3.40.30.10">
    <property type="entry name" value="Glutaredoxin"/>
    <property type="match status" value="1"/>
</dbReference>
<name>U5QKQ5_GLOK1</name>
<dbReference type="InterPro" id="IPR004045">
    <property type="entry name" value="Glutathione_S-Trfase_N"/>
</dbReference>
<dbReference type="PROSITE" id="PS50405">
    <property type="entry name" value="GST_CTER"/>
    <property type="match status" value="1"/>
</dbReference>
<keyword evidence="3" id="KW-0808">Transferase</keyword>
<feature type="domain" description="GST C-terminal" evidence="2">
    <location>
        <begin position="84"/>
        <end position="200"/>
    </location>
</feature>